<comment type="caution">
    <text evidence="1">The sequence shown here is derived from an EMBL/GenBank/DDBJ whole genome shotgun (WGS) entry which is preliminary data.</text>
</comment>
<dbReference type="Proteomes" id="UP001476247">
    <property type="component" value="Unassembled WGS sequence"/>
</dbReference>
<evidence type="ECO:0000313" key="2">
    <source>
        <dbReference type="Proteomes" id="UP001476247"/>
    </source>
</evidence>
<protein>
    <submittedName>
        <fullName evidence="1">Uncharacterized protein</fullName>
    </submittedName>
</protein>
<reference evidence="1 2" key="1">
    <citation type="submission" date="2024-04" db="EMBL/GenBank/DDBJ databases">
        <title>genome sequences of Mucor flavus KT1a and Helicostylum pulchrum KT1b strains isolation_sourced from the surface of a dry-aged beef.</title>
        <authorList>
            <person name="Toyotome T."/>
            <person name="Hosono M."/>
            <person name="Torimaru M."/>
            <person name="Fukuda K."/>
            <person name="Mikami N."/>
        </authorList>
    </citation>
    <scope>NUCLEOTIDE SEQUENCE [LARGE SCALE GENOMIC DNA]</scope>
    <source>
        <strain evidence="1 2">KT1b</strain>
    </source>
</reference>
<accession>A0ABP9XVA6</accession>
<gene>
    <name evidence="1" type="ORF">HPULCUR_004119</name>
</gene>
<sequence length="118" mass="13681">MVNKSFLKQTMKNEEIAMLESQAQESHIQSSSDVEEHNAGFEAMFKKLDNSKKWFLSTGKCVDNELFVFGSQCSADHPSRSLIIDPHDENYAQYKIFTPEELEEIKEYQKKPMPFPTK</sequence>
<name>A0ABP9XVA6_9FUNG</name>
<keyword evidence="2" id="KW-1185">Reference proteome</keyword>
<organism evidence="1 2">
    <name type="scientific">Helicostylum pulchrum</name>
    <dbReference type="NCBI Taxonomy" id="562976"/>
    <lineage>
        <taxon>Eukaryota</taxon>
        <taxon>Fungi</taxon>
        <taxon>Fungi incertae sedis</taxon>
        <taxon>Mucoromycota</taxon>
        <taxon>Mucoromycotina</taxon>
        <taxon>Mucoromycetes</taxon>
        <taxon>Mucorales</taxon>
        <taxon>Mucorineae</taxon>
        <taxon>Mucoraceae</taxon>
        <taxon>Helicostylum</taxon>
    </lineage>
</organism>
<evidence type="ECO:0000313" key="1">
    <source>
        <dbReference type="EMBL" id="GAA5798714.1"/>
    </source>
</evidence>
<proteinExistence type="predicted"/>
<dbReference type="EMBL" id="BAABUJ010000011">
    <property type="protein sequence ID" value="GAA5798714.1"/>
    <property type="molecule type" value="Genomic_DNA"/>
</dbReference>